<dbReference type="GO" id="GO:0036435">
    <property type="term" value="F:K48-linked polyubiquitin modification-dependent protein binding"/>
    <property type="evidence" value="ECO:0007669"/>
    <property type="project" value="TreeGrafter"/>
</dbReference>
<evidence type="ECO:0000313" key="4">
    <source>
        <dbReference type="EMBL" id="KAK0672465.1"/>
    </source>
</evidence>
<gene>
    <name evidence="4" type="ORF">QBC41DRAFT_313884</name>
</gene>
<dbReference type="PROSITE" id="PS00028">
    <property type="entry name" value="ZINC_FINGER_C2H2_1"/>
    <property type="match status" value="1"/>
</dbReference>
<dbReference type="InterPro" id="IPR009060">
    <property type="entry name" value="UBA-like_sf"/>
</dbReference>
<feature type="region of interest" description="Disordered" evidence="2">
    <location>
        <begin position="43"/>
        <end position="73"/>
    </location>
</feature>
<dbReference type="InterPro" id="IPR029071">
    <property type="entry name" value="Ubiquitin-like_domsf"/>
</dbReference>
<comment type="caution">
    <text evidence="4">The sequence shown here is derived from an EMBL/GenBank/DDBJ whole genome shotgun (WGS) entry which is preliminary data.</text>
</comment>
<evidence type="ECO:0000259" key="3">
    <source>
        <dbReference type="PROSITE" id="PS00028"/>
    </source>
</evidence>
<dbReference type="SUPFAM" id="SSF46934">
    <property type="entry name" value="UBA-like"/>
    <property type="match status" value="1"/>
</dbReference>
<dbReference type="Pfam" id="PF22562">
    <property type="entry name" value="UBA_7"/>
    <property type="match status" value="1"/>
</dbReference>
<dbReference type="PANTHER" id="PTHR46340:SF1">
    <property type="entry name" value="UBX DOMAIN-CONTAINING PROTEIN 1"/>
    <property type="match status" value="1"/>
</dbReference>
<evidence type="ECO:0000256" key="2">
    <source>
        <dbReference type="SAM" id="MobiDB-lite"/>
    </source>
</evidence>
<dbReference type="AlphaFoldDB" id="A0AA39ZK10"/>
<dbReference type="Proteomes" id="UP001174997">
    <property type="component" value="Unassembled WGS sequence"/>
</dbReference>
<dbReference type="GO" id="GO:0031397">
    <property type="term" value="P:negative regulation of protein ubiquitination"/>
    <property type="evidence" value="ECO:0007669"/>
    <property type="project" value="TreeGrafter"/>
</dbReference>
<dbReference type="Gene3D" id="1.10.8.10">
    <property type="entry name" value="DNA helicase RuvA subunit, C-terminal domain"/>
    <property type="match status" value="1"/>
</dbReference>
<evidence type="ECO:0000256" key="1">
    <source>
        <dbReference type="ARBA" id="ARBA00023054"/>
    </source>
</evidence>
<dbReference type="InterPro" id="IPR015940">
    <property type="entry name" value="UBA"/>
</dbReference>
<evidence type="ECO:0000313" key="5">
    <source>
        <dbReference type="Proteomes" id="UP001174997"/>
    </source>
</evidence>
<protein>
    <recommendedName>
        <fullName evidence="3">C2H2-type domain-containing protein</fullName>
    </recommendedName>
</protein>
<accession>A0AA39ZK10</accession>
<name>A0AA39ZK10_9PEZI</name>
<feature type="compositionally biased region" description="Basic and acidic residues" evidence="2">
    <location>
        <begin position="196"/>
        <end position="216"/>
    </location>
</feature>
<feature type="region of interest" description="Disordered" evidence="2">
    <location>
        <begin position="130"/>
        <end position="184"/>
    </location>
</feature>
<feature type="region of interest" description="Disordered" evidence="2">
    <location>
        <begin position="196"/>
        <end position="223"/>
    </location>
</feature>
<dbReference type="GO" id="GO:0032435">
    <property type="term" value="P:negative regulation of proteasomal ubiquitin-dependent protein catabolic process"/>
    <property type="evidence" value="ECO:0007669"/>
    <property type="project" value="TreeGrafter"/>
</dbReference>
<keyword evidence="1" id="KW-0175">Coiled coil</keyword>
<feature type="domain" description="C2H2-type" evidence="3">
    <location>
        <begin position="78"/>
        <end position="100"/>
    </location>
</feature>
<sequence>MTAADLDVLLSMGFEQARAEIAAKKTGNLQQALDWLEANQDKSLEELQAQNQASAEDEDEEMAGANIPSGETAKSLVCNECGKKFRNHDQATFHATKTDHQDFSESVDEIAPLTEEEKKARLEELRQKLAAKRAVQSEADKETAKRNEQIRMKATKDSQELKEELQRKERIKDAEKKKQEKIADAEAKKRIKAKIEADRAERKRREEEAKALREGRAPQAPVVAPAAPLSALGGASASGSSAATARLRIQTKQKGNLMKTYPSETTLFEVAHAVEEETGVPVQSFQINFPRKTFEAGVDFGMTLKEAGFVPSAAIIAN</sequence>
<proteinExistence type="predicted"/>
<dbReference type="GO" id="GO:1903094">
    <property type="term" value="P:negative regulation of protein K48-linked deubiquitination"/>
    <property type="evidence" value="ECO:0007669"/>
    <property type="project" value="TreeGrafter"/>
</dbReference>
<dbReference type="CDD" id="cd01767">
    <property type="entry name" value="UBX"/>
    <property type="match status" value="1"/>
</dbReference>
<organism evidence="4 5">
    <name type="scientific">Cercophora samala</name>
    <dbReference type="NCBI Taxonomy" id="330535"/>
    <lineage>
        <taxon>Eukaryota</taxon>
        <taxon>Fungi</taxon>
        <taxon>Dikarya</taxon>
        <taxon>Ascomycota</taxon>
        <taxon>Pezizomycotina</taxon>
        <taxon>Sordariomycetes</taxon>
        <taxon>Sordariomycetidae</taxon>
        <taxon>Sordariales</taxon>
        <taxon>Lasiosphaeriaceae</taxon>
        <taxon>Cercophora</taxon>
    </lineage>
</organism>
<keyword evidence="5" id="KW-1185">Reference proteome</keyword>
<dbReference type="SUPFAM" id="SSF54236">
    <property type="entry name" value="Ubiquitin-like"/>
    <property type="match status" value="1"/>
</dbReference>
<dbReference type="Gene3D" id="3.10.20.90">
    <property type="entry name" value="Phosphatidylinositol 3-kinase Catalytic Subunit, Chain A, domain 1"/>
    <property type="match status" value="1"/>
</dbReference>
<reference evidence="4" key="1">
    <citation type="submission" date="2023-06" db="EMBL/GenBank/DDBJ databases">
        <title>Genome-scale phylogeny and comparative genomics of the fungal order Sordariales.</title>
        <authorList>
            <consortium name="Lawrence Berkeley National Laboratory"/>
            <person name="Hensen N."/>
            <person name="Bonometti L."/>
            <person name="Westerberg I."/>
            <person name="Brannstrom I.O."/>
            <person name="Guillou S."/>
            <person name="Cros-Aarteil S."/>
            <person name="Calhoun S."/>
            <person name="Haridas S."/>
            <person name="Kuo A."/>
            <person name="Mondo S."/>
            <person name="Pangilinan J."/>
            <person name="Riley R."/>
            <person name="Labutti K."/>
            <person name="Andreopoulos B."/>
            <person name="Lipzen A."/>
            <person name="Chen C."/>
            <person name="Yanf M."/>
            <person name="Daum C."/>
            <person name="Ng V."/>
            <person name="Clum A."/>
            <person name="Steindorff A."/>
            <person name="Ohm R."/>
            <person name="Martin F."/>
            <person name="Silar P."/>
            <person name="Natvig D."/>
            <person name="Lalanne C."/>
            <person name="Gautier V."/>
            <person name="Ament-Velasquez S.L."/>
            <person name="Kruys A."/>
            <person name="Hutchinson M.I."/>
            <person name="Powell A.J."/>
            <person name="Barry K."/>
            <person name="Miller A.N."/>
            <person name="Grigoriev I.V."/>
            <person name="Debuchy R."/>
            <person name="Gladieux P."/>
            <person name="Thoren M.H."/>
            <person name="Johannesson H."/>
        </authorList>
    </citation>
    <scope>NUCLEOTIDE SEQUENCE</scope>
    <source>
        <strain evidence="4">CBS 307.81</strain>
    </source>
</reference>
<dbReference type="InterPro" id="IPR013087">
    <property type="entry name" value="Znf_C2H2_type"/>
</dbReference>
<dbReference type="PANTHER" id="PTHR46340">
    <property type="entry name" value="UBX DOMAIN-CONTAINING PROTEIN 1"/>
    <property type="match status" value="1"/>
</dbReference>
<dbReference type="GO" id="GO:0005634">
    <property type="term" value="C:nucleus"/>
    <property type="evidence" value="ECO:0007669"/>
    <property type="project" value="TreeGrafter"/>
</dbReference>
<dbReference type="EMBL" id="JAULSY010000013">
    <property type="protein sequence ID" value="KAK0672465.1"/>
    <property type="molecule type" value="Genomic_DNA"/>
</dbReference>
<dbReference type="GO" id="GO:0005737">
    <property type="term" value="C:cytoplasm"/>
    <property type="evidence" value="ECO:0007669"/>
    <property type="project" value="TreeGrafter"/>
</dbReference>
<feature type="compositionally biased region" description="Basic and acidic residues" evidence="2">
    <location>
        <begin position="138"/>
        <end position="184"/>
    </location>
</feature>